<evidence type="ECO:0000313" key="3">
    <source>
        <dbReference type="Proteomes" id="UP000018936"/>
    </source>
</evidence>
<name>V8NQ69_OPHHA</name>
<feature type="region of interest" description="Disordered" evidence="1">
    <location>
        <begin position="1"/>
        <end position="37"/>
    </location>
</feature>
<evidence type="ECO:0000256" key="1">
    <source>
        <dbReference type="SAM" id="MobiDB-lite"/>
    </source>
</evidence>
<dbReference type="EMBL" id="AZIM01002352">
    <property type="protein sequence ID" value="ETE64215.1"/>
    <property type="molecule type" value="Genomic_DNA"/>
</dbReference>
<proteinExistence type="predicted"/>
<evidence type="ECO:0000313" key="2">
    <source>
        <dbReference type="EMBL" id="ETE64215.1"/>
    </source>
</evidence>
<sequence>MEEKEGSPGAEAAAPSPRRLPRPTEAAPRGRTQSDISAFRTLRKSPLLRAPLSGSVIRLSINPEKF</sequence>
<comment type="caution">
    <text evidence="2">The sequence shown here is derived from an EMBL/GenBank/DDBJ whole genome shotgun (WGS) entry which is preliminary data.</text>
</comment>
<reference evidence="2 3" key="1">
    <citation type="journal article" date="2013" name="Proc. Natl. Acad. Sci. U.S.A.">
        <title>The king cobra genome reveals dynamic gene evolution and adaptation in the snake venom system.</title>
        <authorList>
            <person name="Vonk F.J."/>
            <person name="Casewell N.R."/>
            <person name="Henkel C.V."/>
            <person name="Heimberg A.M."/>
            <person name="Jansen H.J."/>
            <person name="McCleary R.J."/>
            <person name="Kerkkamp H.M."/>
            <person name="Vos R.A."/>
            <person name="Guerreiro I."/>
            <person name="Calvete J.J."/>
            <person name="Wuster W."/>
            <person name="Woods A.E."/>
            <person name="Logan J.M."/>
            <person name="Harrison R.A."/>
            <person name="Castoe T.A."/>
            <person name="de Koning A.P."/>
            <person name="Pollock D.D."/>
            <person name="Yandell M."/>
            <person name="Calderon D."/>
            <person name="Renjifo C."/>
            <person name="Currier R.B."/>
            <person name="Salgado D."/>
            <person name="Pla D."/>
            <person name="Sanz L."/>
            <person name="Hyder A.S."/>
            <person name="Ribeiro J.M."/>
            <person name="Arntzen J.W."/>
            <person name="van den Thillart G.E."/>
            <person name="Boetzer M."/>
            <person name="Pirovano W."/>
            <person name="Dirks R.P."/>
            <person name="Spaink H.P."/>
            <person name="Duboule D."/>
            <person name="McGlinn E."/>
            <person name="Kini R.M."/>
            <person name="Richardson M.K."/>
        </authorList>
    </citation>
    <scope>NUCLEOTIDE SEQUENCE</scope>
    <source>
        <tissue evidence="2">Blood</tissue>
    </source>
</reference>
<dbReference type="AlphaFoldDB" id="V8NQ69"/>
<accession>V8NQ69</accession>
<feature type="non-terminal residue" evidence="2">
    <location>
        <position position="1"/>
    </location>
</feature>
<dbReference type="Proteomes" id="UP000018936">
    <property type="component" value="Unassembled WGS sequence"/>
</dbReference>
<keyword evidence="3" id="KW-1185">Reference proteome</keyword>
<protein>
    <submittedName>
        <fullName evidence="2">Uncharacterized protein</fullName>
    </submittedName>
</protein>
<organism evidence="2 3">
    <name type="scientific">Ophiophagus hannah</name>
    <name type="common">King cobra</name>
    <name type="synonym">Naja hannah</name>
    <dbReference type="NCBI Taxonomy" id="8665"/>
    <lineage>
        <taxon>Eukaryota</taxon>
        <taxon>Metazoa</taxon>
        <taxon>Chordata</taxon>
        <taxon>Craniata</taxon>
        <taxon>Vertebrata</taxon>
        <taxon>Euteleostomi</taxon>
        <taxon>Lepidosauria</taxon>
        <taxon>Squamata</taxon>
        <taxon>Bifurcata</taxon>
        <taxon>Unidentata</taxon>
        <taxon>Episquamata</taxon>
        <taxon>Toxicofera</taxon>
        <taxon>Serpentes</taxon>
        <taxon>Colubroidea</taxon>
        <taxon>Elapidae</taxon>
        <taxon>Elapinae</taxon>
        <taxon>Ophiophagus</taxon>
    </lineage>
</organism>
<feature type="compositionally biased region" description="Low complexity" evidence="1">
    <location>
        <begin position="7"/>
        <end position="17"/>
    </location>
</feature>
<gene>
    <name evidence="2" type="ORF">L345_10016</name>
</gene>